<dbReference type="InterPro" id="IPR000734">
    <property type="entry name" value="TAG_lipase"/>
</dbReference>
<reference evidence="7" key="1">
    <citation type="submission" date="2013-07" db="EMBL/GenBank/DDBJ databases">
        <title>Transcriptome sequencing and developmental regulation of gene expression in Anopheles aquasalis.</title>
        <authorList>
            <consortium name="Brazilian Malaria Network (MCT/CNPq/MS/SCTIE/DECIT/PRONEX 555648/2009-5) and Research Network on Bioactive Molecules from Arthropod Vectors (NAP-MOBIARVE"/>
            <consortium name="University of Sao Paulo)"/>
            <person name="Marinotti O."/>
            <person name="Ribeiro J.M.C."/>
            <person name="Costa-da-Silva A.L."/>
            <person name="Silva M.C.P."/>
            <person name="Lopes A.R."/>
            <person name="Barros M.S."/>
            <person name="Sa-Nunes A."/>
            <person name="Konjin B.B."/>
            <person name="Carvalho E."/>
            <person name="Suesdek L."/>
            <person name="Silva-Neto M.A.C."/>
            <person name="Capurro M.L."/>
        </authorList>
    </citation>
    <scope>NUCLEOTIDE SEQUENCE</scope>
    <source>
        <tissue evidence="7">Whole body</tissue>
    </source>
</reference>
<organism evidence="7">
    <name type="scientific">Anopheles aquasalis</name>
    <name type="common">Malaria mosquito</name>
    <dbReference type="NCBI Taxonomy" id="42839"/>
    <lineage>
        <taxon>Eukaryota</taxon>
        <taxon>Metazoa</taxon>
        <taxon>Ecdysozoa</taxon>
        <taxon>Arthropoda</taxon>
        <taxon>Hexapoda</taxon>
        <taxon>Insecta</taxon>
        <taxon>Pterygota</taxon>
        <taxon>Neoptera</taxon>
        <taxon>Endopterygota</taxon>
        <taxon>Diptera</taxon>
        <taxon>Nematocera</taxon>
        <taxon>Culicoidea</taxon>
        <taxon>Culicidae</taxon>
        <taxon>Anophelinae</taxon>
        <taxon>Anopheles</taxon>
    </lineage>
</organism>
<evidence type="ECO:0000256" key="4">
    <source>
        <dbReference type="RuleBase" id="RU004262"/>
    </source>
</evidence>
<dbReference type="SUPFAM" id="SSF53474">
    <property type="entry name" value="alpha/beta-Hydrolases"/>
    <property type="match status" value="1"/>
</dbReference>
<comment type="similarity">
    <text evidence="2 4">Belongs to the AB hydrolase superfamily. Lipase family.</text>
</comment>
<dbReference type="PANTHER" id="PTHR11610">
    <property type="entry name" value="LIPASE"/>
    <property type="match status" value="1"/>
</dbReference>
<feature type="domain" description="Lipase" evidence="6">
    <location>
        <begin position="209"/>
        <end position="466"/>
    </location>
</feature>
<dbReference type="PANTHER" id="PTHR11610:SF178">
    <property type="entry name" value="LIPASE MEMBER H-A-LIKE PROTEIN"/>
    <property type="match status" value="1"/>
</dbReference>
<dbReference type="Gene3D" id="3.40.50.1820">
    <property type="entry name" value="alpha/beta hydrolase"/>
    <property type="match status" value="1"/>
</dbReference>
<dbReference type="GO" id="GO:0005615">
    <property type="term" value="C:extracellular space"/>
    <property type="evidence" value="ECO:0007669"/>
    <property type="project" value="TreeGrafter"/>
</dbReference>
<sequence>YGVRFSWCLAPALHQTKHKDTRKTRIKRDSTPIATNLPLCVFVCVAPELPGVSDPRLGVSERSRLLLLLPAPNRHKSKRVAVPLARRREQIIHRSFPLPLSLSLSLSFSHVTMMSPVVVGAVVVANTLLLALTVLAAPYDAQRYDSPDYYNSAPNLSPEEMVSYGARQDDLLSFLPDQDDLLANRLGTVIGAFGNTLSQLFFGTNDVSTDVTFWCATTNQPEYVQAYVDDPLIGQKLDPSKPLLMLTHGWTDNVNRTWVKQTVTDYIRLIGGNICAVDWSPLALVEYNLAARNTPKVGRYLGKFVQSLVARGFDLNQVTLVGHSMGAHISGIAGAYLGGRVPHIIGLDPAGPAFTKPIPVSTDRRLDRTDARFVQAIHTDKNIIGTTMNLGHEDYYANSGASPQPGCEFPLVNNDTTKAYLQFICSHFKAVEYFRASLDRQNVFEGTTCSSYYSFKRNDCSTGTRDDFGLFNSQKASGALYVAIDKTVYPYARTISRTVRE</sequence>
<evidence type="ECO:0000259" key="6">
    <source>
        <dbReference type="Pfam" id="PF00151"/>
    </source>
</evidence>
<dbReference type="AlphaFoldDB" id="T1E9A4"/>
<dbReference type="InterPro" id="IPR013818">
    <property type="entry name" value="Lipase"/>
</dbReference>
<keyword evidence="5" id="KW-0812">Transmembrane</keyword>
<keyword evidence="5" id="KW-0472">Membrane</keyword>
<dbReference type="PRINTS" id="PR00821">
    <property type="entry name" value="TAGLIPASE"/>
</dbReference>
<comment type="subcellular location">
    <subcellularLocation>
        <location evidence="1">Secreted</location>
    </subcellularLocation>
</comment>
<dbReference type="InterPro" id="IPR029058">
    <property type="entry name" value="AB_hydrolase_fold"/>
</dbReference>
<evidence type="ECO:0000256" key="2">
    <source>
        <dbReference type="ARBA" id="ARBA00010701"/>
    </source>
</evidence>
<evidence type="ECO:0000256" key="3">
    <source>
        <dbReference type="ARBA" id="ARBA00022525"/>
    </source>
</evidence>
<dbReference type="EMBL" id="GAMD01001522">
    <property type="protein sequence ID" value="JAB00069.1"/>
    <property type="molecule type" value="mRNA"/>
</dbReference>
<keyword evidence="5" id="KW-1133">Transmembrane helix</keyword>
<protein>
    <submittedName>
        <fullName evidence="7">Putative lipase aedes aegypti lipase</fullName>
    </submittedName>
</protein>
<dbReference type="GO" id="GO:0016042">
    <property type="term" value="P:lipid catabolic process"/>
    <property type="evidence" value="ECO:0007669"/>
    <property type="project" value="TreeGrafter"/>
</dbReference>
<proteinExistence type="evidence at transcript level"/>
<dbReference type="GO" id="GO:0016298">
    <property type="term" value="F:lipase activity"/>
    <property type="evidence" value="ECO:0007669"/>
    <property type="project" value="InterPro"/>
</dbReference>
<keyword evidence="3" id="KW-0964">Secreted</keyword>
<dbReference type="VEuPathDB" id="VectorBase:AAQUA_010797"/>
<evidence type="ECO:0000256" key="5">
    <source>
        <dbReference type="SAM" id="Phobius"/>
    </source>
</evidence>
<evidence type="ECO:0000256" key="1">
    <source>
        <dbReference type="ARBA" id="ARBA00004613"/>
    </source>
</evidence>
<accession>T1E9A4</accession>
<name>T1E9A4_ANOAQ</name>
<dbReference type="Pfam" id="PF00151">
    <property type="entry name" value="Lipase"/>
    <property type="match status" value="1"/>
</dbReference>
<evidence type="ECO:0000313" key="7">
    <source>
        <dbReference type="EMBL" id="JAB00069.1"/>
    </source>
</evidence>
<feature type="transmembrane region" description="Helical" evidence="5">
    <location>
        <begin position="119"/>
        <end position="139"/>
    </location>
</feature>
<feature type="non-terminal residue" evidence="7">
    <location>
        <position position="1"/>
    </location>
</feature>